<reference evidence="1" key="1">
    <citation type="submission" date="2021-03" db="EMBL/GenBank/DDBJ databases">
        <title>Comparative genomics and phylogenomic investigation of the class Geoglossomycetes provide insights into ecological specialization and systematics.</title>
        <authorList>
            <person name="Melie T."/>
            <person name="Pirro S."/>
            <person name="Miller A.N."/>
            <person name="Quandt A."/>
        </authorList>
    </citation>
    <scope>NUCLEOTIDE SEQUENCE</scope>
    <source>
        <strain evidence="1">GBOQ0MN5Z8</strain>
    </source>
</reference>
<dbReference type="SUPFAM" id="SSF48208">
    <property type="entry name" value="Six-hairpin glycosidases"/>
    <property type="match status" value="1"/>
</dbReference>
<evidence type="ECO:0000313" key="1">
    <source>
        <dbReference type="EMBL" id="KAH0534009.1"/>
    </source>
</evidence>
<dbReference type="Pfam" id="PF03512">
    <property type="entry name" value="Glyco_hydro_52"/>
    <property type="match status" value="1"/>
</dbReference>
<keyword evidence="2" id="KW-1185">Reference proteome</keyword>
<dbReference type="GO" id="GO:0009044">
    <property type="term" value="F:xylan 1,4-beta-xylosidase activity"/>
    <property type="evidence" value="ECO:0007669"/>
    <property type="project" value="InterPro"/>
</dbReference>
<dbReference type="AlphaFoldDB" id="A0A9P8HUC1"/>
<organism evidence="1 2">
    <name type="scientific">Glutinoglossum americanum</name>
    <dbReference type="NCBI Taxonomy" id="1670608"/>
    <lineage>
        <taxon>Eukaryota</taxon>
        <taxon>Fungi</taxon>
        <taxon>Dikarya</taxon>
        <taxon>Ascomycota</taxon>
        <taxon>Pezizomycotina</taxon>
        <taxon>Geoglossomycetes</taxon>
        <taxon>Geoglossales</taxon>
        <taxon>Geoglossaceae</taxon>
        <taxon>Glutinoglossum</taxon>
    </lineage>
</organism>
<protein>
    <recommendedName>
        <fullName evidence="3">Beta-xylosidase</fullName>
    </recommendedName>
</protein>
<sequence>MNPFGSFFNAHHSPAGAFASFTLGLPGAKGGLGLELGGPADENIFIGFQRQDGAGYDTLPFYAGSSDDSARYDVSAEAKDRKQLLRPFSPEEITRQFHLGTDSWQAGDLTFTLYTPHAAVPDPATAKRADLMAAVVPAIFAEIRVDNRKGKKSRKAFFGYSGKDPYTHMRRLDETVAGKFAGIAQGNGTCIASDSPGVLSSLGFLIDTCLEPDHPENHQFGLGGTGALVVEVPAGKKKSFRFAICFHRSGTATSGLDCRYLYTRYFPSLESVAAYALKNWEVQTGQALLSNRQVEKSKLNADRRLMLAHAVRSYYGSTELLEYQGQPFWVVNEGEYRMMNTFDLTVDHLFFELDRNPWAVRNQLDWFVKRYSYRDKVRLPGDEKEYDGGISFTHDMGTTNAMSRPGYSSYECFGLHGCFSHMTHEQLVNWICCAVSYVKATGDKKWLKLNLPVFKACLTSLINRDHPDPEKRDGVMDADSTRCRGGAEITTYDSLDASLGQSRRNLYLAVKSWAAYLGLEFILESVADKKNAARAVEQARLCADTIASYRTPDGTLPAILEKDNPSRIIPAIEGLVFPFQWNMKSSLSEKGPYGNLIRVLKEHHRAVLKKNLCLFADGGWKLSSTNNNSWLSKIYLCQYVAEAVLGFKPDPLADAAHRSWLMHPESVYFAWSDQMISGVAKGSKYYPRGVTSWLWLKKTSA</sequence>
<evidence type="ECO:0000313" key="2">
    <source>
        <dbReference type="Proteomes" id="UP000698800"/>
    </source>
</evidence>
<evidence type="ECO:0008006" key="3">
    <source>
        <dbReference type="Google" id="ProtNLM"/>
    </source>
</evidence>
<name>A0A9P8HUC1_9PEZI</name>
<gene>
    <name evidence="1" type="ORF">FGG08_007386</name>
</gene>
<dbReference type="Proteomes" id="UP000698800">
    <property type="component" value="Unassembled WGS sequence"/>
</dbReference>
<dbReference type="EMBL" id="JAGHQL010000292">
    <property type="protein sequence ID" value="KAH0534009.1"/>
    <property type="molecule type" value="Genomic_DNA"/>
</dbReference>
<comment type="caution">
    <text evidence="1">The sequence shown here is derived from an EMBL/GenBank/DDBJ whole genome shotgun (WGS) entry which is preliminary data.</text>
</comment>
<proteinExistence type="predicted"/>
<dbReference type="GO" id="GO:0005975">
    <property type="term" value="P:carbohydrate metabolic process"/>
    <property type="evidence" value="ECO:0007669"/>
    <property type="project" value="InterPro"/>
</dbReference>
<accession>A0A9P8HUC1</accession>
<dbReference type="InterPro" id="IPR000852">
    <property type="entry name" value="Glyco_hydro_52"/>
</dbReference>
<dbReference type="InterPro" id="IPR008928">
    <property type="entry name" value="6-hairpin_glycosidase_sf"/>
</dbReference>
<dbReference type="PRINTS" id="PR00845">
    <property type="entry name" value="GLHYDRLASE52"/>
</dbReference>
<dbReference type="OrthoDB" id="2310373at2759"/>